<feature type="domain" description="Tyrosine-protein kinase G-rich" evidence="12">
    <location>
        <begin position="444"/>
        <end position="517"/>
    </location>
</feature>
<dbReference type="SUPFAM" id="SSF52540">
    <property type="entry name" value="P-loop containing nucleoside triphosphate hydrolases"/>
    <property type="match status" value="1"/>
</dbReference>
<protein>
    <recommendedName>
        <fullName evidence="2">non-specific protein-tyrosine kinase</fullName>
        <ecNumber evidence="2">2.7.10.2</ecNumber>
    </recommendedName>
</protein>
<organism evidence="13 14">
    <name type="scientific">Christiangramia aestuarii</name>
    <dbReference type="NCBI Taxonomy" id="1028746"/>
    <lineage>
        <taxon>Bacteria</taxon>
        <taxon>Pseudomonadati</taxon>
        <taxon>Bacteroidota</taxon>
        <taxon>Flavobacteriia</taxon>
        <taxon>Flavobacteriales</taxon>
        <taxon>Flavobacteriaceae</taxon>
        <taxon>Christiangramia</taxon>
    </lineage>
</organism>
<evidence type="ECO:0000256" key="4">
    <source>
        <dbReference type="ARBA" id="ARBA00022741"/>
    </source>
</evidence>
<evidence type="ECO:0000256" key="6">
    <source>
        <dbReference type="ARBA" id="ARBA00022840"/>
    </source>
</evidence>
<keyword evidence="7" id="KW-0829">Tyrosine-protein kinase</keyword>
<feature type="transmembrane region" description="Helical" evidence="10">
    <location>
        <begin position="495"/>
        <end position="515"/>
    </location>
</feature>
<keyword evidence="10" id="KW-0812">Transmembrane</keyword>
<feature type="coiled-coil region" evidence="9">
    <location>
        <begin position="281"/>
        <end position="331"/>
    </location>
</feature>
<evidence type="ECO:0000313" key="14">
    <source>
        <dbReference type="Proteomes" id="UP000460416"/>
    </source>
</evidence>
<evidence type="ECO:0000256" key="2">
    <source>
        <dbReference type="ARBA" id="ARBA00011903"/>
    </source>
</evidence>
<evidence type="ECO:0000256" key="5">
    <source>
        <dbReference type="ARBA" id="ARBA00022777"/>
    </source>
</evidence>
<dbReference type="InterPro" id="IPR005702">
    <property type="entry name" value="Wzc-like_C"/>
</dbReference>
<dbReference type="Pfam" id="PF13614">
    <property type="entry name" value="AAA_31"/>
    <property type="match status" value="1"/>
</dbReference>
<dbReference type="InterPro" id="IPR032807">
    <property type="entry name" value="GNVR"/>
</dbReference>
<reference evidence="13 14" key="1">
    <citation type="submission" date="2019-07" db="EMBL/GenBank/DDBJ databases">
        <title>Gramella aestuarii sp. nov., isolated from a tidal flat, and emended description of Gramella echinicola.</title>
        <authorList>
            <person name="Liu L."/>
        </authorList>
    </citation>
    <scope>NUCLEOTIDE SEQUENCE [LARGE SCALE GENOMIC DNA]</scope>
    <source>
        <strain evidence="13 14">BS12</strain>
    </source>
</reference>
<keyword evidence="10" id="KW-1133">Transmembrane helix</keyword>
<evidence type="ECO:0000256" key="3">
    <source>
        <dbReference type="ARBA" id="ARBA00022679"/>
    </source>
</evidence>
<dbReference type="OrthoDB" id="9794577at2"/>
<dbReference type="EMBL" id="VJVW01000001">
    <property type="protein sequence ID" value="MUP41041.1"/>
    <property type="molecule type" value="Genomic_DNA"/>
</dbReference>
<dbReference type="RefSeq" id="WP_156272944.1">
    <property type="nucleotide sequence ID" value="NZ_BAABGI010000002.1"/>
</dbReference>
<dbReference type="PANTHER" id="PTHR32309:SF13">
    <property type="entry name" value="FERRIC ENTEROBACTIN TRANSPORT PROTEIN FEPE"/>
    <property type="match status" value="1"/>
</dbReference>
<keyword evidence="14" id="KW-1185">Reference proteome</keyword>
<dbReference type="Proteomes" id="UP000460416">
    <property type="component" value="Unassembled WGS sequence"/>
</dbReference>
<comment type="caution">
    <text evidence="13">The sequence shown here is derived from an EMBL/GenBank/DDBJ whole genome shotgun (WGS) entry which is preliminary data.</text>
</comment>
<evidence type="ECO:0000256" key="8">
    <source>
        <dbReference type="ARBA" id="ARBA00051245"/>
    </source>
</evidence>
<dbReference type="Pfam" id="PF13807">
    <property type="entry name" value="GNVR"/>
    <property type="match status" value="1"/>
</dbReference>
<comment type="catalytic activity">
    <reaction evidence="8">
        <text>L-tyrosyl-[protein] + ATP = O-phospho-L-tyrosyl-[protein] + ADP + H(+)</text>
        <dbReference type="Rhea" id="RHEA:10596"/>
        <dbReference type="Rhea" id="RHEA-COMP:10136"/>
        <dbReference type="Rhea" id="RHEA-COMP:20101"/>
        <dbReference type="ChEBI" id="CHEBI:15378"/>
        <dbReference type="ChEBI" id="CHEBI:30616"/>
        <dbReference type="ChEBI" id="CHEBI:46858"/>
        <dbReference type="ChEBI" id="CHEBI:61978"/>
        <dbReference type="ChEBI" id="CHEBI:456216"/>
        <dbReference type="EC" id="2.7.10.2"/>
    </reaction>
</comment>
<keyword evidence="10" id="KW-0472">Membrane</keyword>
<evidence type="ECO:0000256" key="10">
    <source>
        <dbReference type="SAM" id="Phobius"/>
    </source>
</evidence>
<keyword evidence="4" id="KW-0547">Nucleotide-binding</keyword>
<evidence type="ECO:0000259" key="11">
    <source>
        <dbReference type="Pfam" id="PF13614"/>
    </source>
</evidence>
<gene>
    <name evidence="13" type="ORF">FLP08_00500</name>
</gene>
<dbReference type="PANTHER" id="PTHR32309">
    <property type="entry name" value="TYROSINE-PROTEIN KINASE"/>
    <property type="match status" value="1"/>
</dbReference>
<accession>A0A7M3SWR0</accession>
<evidence type="ECO:0000256" key="1">
    <source>
        <dbReference type="ARBA" id="ARBA00007316"/>
    </source>
</evidence>
<evidence type="ECO:0000256" key="7">
    <source>
        <dbReference type="ARBA" id="ARBA00023137"/>
    </source>
</evidence>
<dbReference type="Gene3D" id="3.40.50.300">
    <property type="entry name" value="P-loop containing nucleotide triphosphate hydrolases"/>
    <property type="match status" value="1"/>
</dbReference>
<dbReference type="NCBIfam" id="TIGR01007">
    <property type="entry name" value="eps_fam"/>
    <property type="match status" value="1"/>
</dbReference>
<proteinExistence type="inferred from homology"/>
<evidence type="ECO:0000256" key="9">
    <source>
        <dbReference type="SAM" id="Coils"/>
    </source>
</evidence>
<dbReference type="GO" id="GO:0005886">
    <property type="term" value="C:plasma membrane"/>
    <property type="evidence" value="ECO:0007669"/>
    <property type="project" value="TreeGrafter"/>
</dbReference>
<dbReference type="AlphaFoldDB" id="A0A7M3SWR0"/>
<name>A0A7M3SWR0_9FLAO</name>
<keyword evidence="6" id="KW-0067">ATP-binding</keyword>
<keyword evidence="9" id="KW-0175">Coiled coil</keyword>
<keyword evidence="5 13" id="KW-0418">Kinase</keyword>
<dbReference type="CDD" id="cd05387">
    <property type="entry name" value="BY-kinase"/>
    <property type="match status" value="1"/>
</dbReference>
<feature type="domain" description="AAA" evidence="11">
    <location>
        <begin position="586"/>
        <end position="727"/>
    </location>
</feature>
<evidence type="ECO:0000259" key="12">
    <source>
        <dbReference type="Pfam" id="PF13807"/>
    </source>
</evidence>
<keyword evidence="3 13" id="KW-0808">Transferase</keyword>
<feature type="transmembrane region" description="Helical" evidence="10">
    <location>
        <begin position="28"/>
        <end position="46"/>
    </location>
</feature>
<evidence type="ECO:0000313" key="13">
    <source>
        <dbReference type="EMBL" id="MUP41041.1"/>
    </source>
</evidence>
<dbReference type="InterPro" id="IPR027417">
    <property type="entry name" value="P-loop_NTPase"/>
</dbReference>
<dbReference type="EC" id="2.7.10.2" evidence="2"/>
<dbReference type="GO" id="GO:0005524">
    <property type="term" value="F:ATP binding"/>
    <property type="evidence" value="ECO:0007669"/>
    <property type="project" value="UniProtKB-KW"/>
</dbReference>
<sequence length="800" mass="90497">MEELQEFSEENNESSFDLKAEIYKYLTYWKWILFGFLLGGLLAYLYNRYTIPKYRTWATMIMVDDQENNAMSALPSGGGAIFSLEDDGLQNQIEKLKSKQLVASVIDELDLNKSYFIEGNVITVEAYKSSPIIIEFISPDSIVNKSSLNLLITPVSDIEFNLRLENSDYNKDYKIGEIIEINDLSFTVLPRSRDSENTFKNSNTVNIVVEPLKETANRYIQNLWITPKGQAKDILELSIVNESSAKSEDFLNKLMERFNEEGVEDKQEVAENTTSFIQDRLEMITNELDSVEVGIAEFKRENRIMSVQSGAAEFQSKFSAAEQQVFELETQLELLKSIEELLREQGQYEFLPEVGIEAGSVSGLINSYNALVMERNIYLKSSTAENPVVESLSDQLDGLRSNLYENIASTRSSIKVKLNELNNRENIAQGRFSTFPGLEKGMRNIERQQQIKEQLYLFLLQRREEAAISYAATASVARVVDAAFTVDAPVDPSPWLILIGGFAIGLIIPIGIIFLKNLLDTKVHHKGDLQTLIKTIPFIGEVPRIGTDQNEVIHLNDRSSLAESFRILRTNLAYLIQNKDKDMGDVIFVTSTVKGEGKTFISYNLSRTLASTGKSVLLIGADIRNPKLHRYTESTIGSKEKGLSDFLYDFDVVPKDIISSTKDDDIKVDIVLSGPIPPNPAELLMNDRMEELITSSRNDYDYIIVDTAPAMIVTDTLLISQLADYTLYVTRADFTEKNLLEFPKDLKKQGKLKGLAVILNDVDYSKFSYGAQYGYSYGYGYGYGVDKESRWKRLKRRLSN</sequence>
<dbReference type="GO" id="GO:0004715">
    <property type="term" value="F:non-membrane spanning protein tyrosine kinase activity"/>
    <property type="evidence" value="ECO:0007669"/>
    <property type="project" value="UniProtKB-EC"/>
</dbReference>
<dbReference type="InterPro" id="IPR025669">
    <property type="entry name" value="AAA_dom"/>
</dbReference>
<comment type="similarity">
    <text evidence="1">Belongs to the CpsD/CapB family.</text>
</comment>
<dbReference type="InterPro" id="IPR050445">
    <property type="entry name" value="Bact_polysacc_biosynth/exp"/>
</dbReference>